<reference evidence="6 7" key="1">
    <citation type="journal article" date="2021" name="Cell">
        <title>Tracing the genetic footprints of vertebrate landing in non-teleost ray-finned fishes.</title>
        <authorList>
            <person name="Bi X."/>
            <person name="Wang K."/>
            <person name="Yang L."/>
            <person name="Pan H."/>
            <person name="Jiang H."/>
            <person name="Wei Q."/>
            <person name="Fang M."/>
            <person name="Yu H."/>
            <person name="Zhu C."/>
            <person name="Cai Y."/>
            <person name="He Y."/>
            <person name="Gan X."/>
            <person name="Zeng H."/>
            <person name="Yu D."/>
            <person name="Zhu Y."/>
            <person name="Jiang H."/>
            <person name="Qiu Q."/>
            <person name="Yang H."/>
            <person name="Zhang Y.E."/>
            <person name="Wang W."/>
            <person name="Zhu M."/>
            <person name="He S."/>
            <person name="Zhang G."/>
        </authorList>
    </citation>
    <scope>NUCLEOTIDE SEQUENCE [LARGE SCALE GENOMIC DNA]</scope>
    <source>
        <strain evidence="6">Bchr_013</strain>
    </source>
</reference>
<evidence type="ECO:0000256" key="2">
    <source>
        <dbReference type="ARBA" id="ARBA00022729"/>
    </source>
</evidence>
<feature type="non-terminal residue" evidence="6">
    <location>
        <position position="1"/>
    </location>
</feature>
<dbReference type="InterPro" id="IPR032675">
    <property type="entry name" value="LRR_dom_sf"/>
</dbReference>
<dbReference type="SUPFAM" id="SSF52058">
    <property type="entry name" value="L domain-like"/>
    <property type="match status" value="1"/>
</dbReference>
<keyword evidence="2" id="KW-0732">Signal</keyword>
<dbReference type="PANTHER" id="PTHR45712">
    <property type="entry name" value="AGAP008170-PA"/>
    <property type="match status" value="1"/>
</dbReference>
<protein>
    <submittedName>
        <fullName evidence="6">LUM protein</fullName>
    </submittedName>
</protein>
<accession>A0A8X7XM17</accession>
<gene>
    <name evidence="6" type="primary">Lum</name>
    <name evidence="6" type="ORF">GTO96_0015577</name>
</gene>
<proteinExistence type="predicted"/>
<evidence type="ECO:0000313" key="7">
    <source>
        <dbReference type="Proteomes" id="UP000886611"/>
    </source>
</evidence>
<name>A0A8X7XM17_POLSE</name>
<dbReference type="Pfam" id="PF13855">
    <property type="entry name" value="LRR_8"/>
    <property type="match status" value="3"/>
</dbReference>
<dbReference type="InterPro" id="IPR050333">
    <property type="entry name" value="SLRP"/>
</dbReference>
<keyword evidence="7" id="KW-1185">Reference proteome</keyword>
<dbReference type="SMART" id="SM00013">
    <property type="entry name" value="LRRNT"/>
    <property type="match status" value="1"/>
</dbReference>
<dbReference type="SMART" id="SM00369">
    <property type="entry name" value="LRR_TYP"/>
    <property type="match status" value="8"/>
</dbReference>
<keyword evidence="4" id="KW-0325">Glycoprotein</keyword>
<dbReference type="Proteomes" id="UP000886611">
    <property type="component" value="Unassembled WGS sequence"/>
</dbReference>
<dbReference type="SMART" id="SM00364">
    <property type="entry name" value="LRR_BAC"/>
    <property type="match status" value="6"/>
</dbReference>
<comment type="caution">
    <text evidence="6">The sequence shown here is derived from an EMBL/GenBank/DDBJ whole genome shotgun (WGS) entry which is preliminary data.</text>
</comment>
<evidence type="ECO:0000313" key="6">
    <source>
        <dbReference type="EMBL" id="KAG2468392.1"/>
    </source>
</evidence>
<evidence type="ECO:0000256" key="4">
    <source>
        <dbReference type="ARBA" id="ARBA00023180"/>
    </source>
</evidence>
<evidence type="ECO:0000256" key="1">
    <source>
        <dbReference type="ARBA" id="ARBA00022614"/>
    </source>
</evidence>
<organism evidence="6 7">
    <name type="scientific">Polypterus senegalus</name>
    <name type="common">Senegal bichir</name>
    <dbReference type="NCBI Taxonomy" id="55291"/>
    <lineage>
        <taxon>Eukaryota</taxon>
        <taxon>Metazoa</taxon>
        <taxon>Chordata</taxon>
        <taxon>Craniata</taxon>
        <taxon>Vertebrata</taxon>
        <taxon>Euteleostomi</taxon>
        <taxon>Actinopterygii</taxon>
        <taxon>Polypteriformes</taxon>
        <taxon>Polypteridae</taxon>
        <taxon>Polypterus</taxon>
    </lineage>
</organism>
<dbReference type="AlphaFoldDB" id="A0A8X7XM17"/>
<dbReference type="InterPro" id="IPR000372">
    <property type="entry name" value="LRRNT"/>
</dbReference>
<dbReference type="GO" id="GO:0005615">
    <property type="term" value="C:extracellular space"/>
    <property type="evidence" value="ECO:0007669"/>
    <property type="project" value="TreeGrafter"/>
</dbReference>
<dbReference type="PANTHER" id="PTHR45712:SF17">
    <property type="entry name" value="LUMICAN-LIKE"/>
    <property type="match status" value="1"/>
</dbReference>
<dbReference type="Gene3D" id="3.80.10.10">
    <property type="entry name" value="Ribonuclease Inhibitor"/>
    <property type="match status" value="2"/>
</dbReference>
<dbReference type="InterPro" id="IPR003591">
    <property type="entry name" value="Leu-rich_rpt_typical-subtyp"/>
</dbReference>
<evidence type="ECO:0000259" key="5">
    <source>
        <dbReference type="SMART" id="SM00013"/>
    </source>
</evidence>
<sequence length="432" mass="48722">MSELCLKVGGNNERLTECHIPKPIQSLVKAVLKVEAVILNCKDQRCSRKPGLTESKLLFMVRSLQLIMTTHHVLALILVVTTGTCRAAYADFDYGGMPVQINRLLGEPSVLTLRGRVDSSWYRVLNRQGCPLECDCPIQWPSAMFCDNRGLFYVPTSFSPKSQYLFLQGNSITALPKSMFENTTLVRWLILDHNVLTSSQIDNASLKGLHHLENLFMNYNNLTEIPSSLPSGLKQLRLAYNRINKIGPGVLDNLKNLTLLLLHRNQLKVIGEADFKGLQSLILLDLSHNSLTEFPTYLPPSIQQLYLSNNSLTALPGNCLINFKNLQYLRLSHNKLTNDGLPSTVFNTSAIVEMDLSYNQLTSIPMVHESLQYLFLEANIIEAFNTSSFCRTVGPVNFSKMKLLRLDGNRLSYSQLPSDWVLCLRVLRDIYI</sequence>
<dbReference type="EMBL" id="JAATIS010000485">
    <property type="protein sequence ID" value="KAG2468392.1"/>
    <property type="molecule type" value="Genomic_DNA"/>
</dbReference>
<evidence type="ECO:0000256" key="3">
    <source>
        <dbReference type="ARBA" id="ARBA00022737"/>
    </source>
</evidence>
<feature type="domain" description="LRRNT" evidence="5">
    <location>
        <begin position="129"/>
        <end position="164"/>
    </location>
</feature>
<feature type="non-terminal residue" evidence="6">
    <location>
        <position position="432"/>
    </location>
</feature>
<keyword evidence="3" id="KW-0677">Repeat</keyword>
<keyword evidence="1" id="KW-0433">Leucine-rich repeat</keyword>
<dbReference type="InterPro" id="IPR001611">
    <property type="entry name" value="Leu-rich_rpt"/>
</dbReference>